<dbReference type="GO" id="GO:0016787">
    <property type="term" value="F:hydrolase activity"/>
    <property type="evidence" value="ECO:0007669"/>
    <property type="project" value="UniProtKB-KW"/>
</dbReference>
<dbReference type="RefSeq" id="WP_343037431.1">
    <property type="nucleotide sequence ID" value="NZ_BAABID010000008.1"/>
</dbReference>
<dbReference type="InterPro" id="IPR029058">
    <property type="entry name" value="AB_hydrolase_fold"/>
</dbReference>
<sequence>MPTVDAHRPTTDWVPDRLLDGFVSAPVGPATLVRRADGLSAPRGYVLHVHGYNDYFFQTQLVDALAQVGLECWAVDLRRAGRSLLRDDGGPAAGAPPHFAASLREFGADLDAALAVLRARAGGAPVAVHAHSTGGLTAAMWTHARGVRGPDALVLDSPFLDLTGSWLSRQVSSGVLGVLGRMRPLAVLSTHPSVYATYQHVDAGGRWEFDTRLKKPEGQPVRAAWLRAVRRAQLRLARGLAIACPVLVGRSAASGVDSPANPRLDAQDTVLDTRRIAALVPRLGPDVAEAVVDGGVHDLLLSAPPAREAYLTAVTEFLSARLGGDT</sequence>
<proteinExistence type="predicted"/>
<comment type="caution">
    <text evidence="2">The sequence shown here is derived from an EMBL/GenBank/DDBJ whole genome shotgun (WGS) entry which is preliminary data.</text>
</comment>
<dbReference type="Proteomes" id="UP001500956">
    <property type="component" value="Unassembled WGS sequence"/>
</dbReference>
<evidence type="ECO:0000259" key="1">
    <source>
        <dbReference type="Pfam" id="PF12146"/>
    </source>
</evidence>
<dbReference type="EMBL" id="BAABID010000008">
    <property type="protein sequence ID" value="GAA4727421.1"/>
    <property type="molecule type" value="Genomic_DNA"/>
</dbReference>
<organism evidence="2 3">
    <name type="scientific">Isoptericola chiayiensis</name>
    <dbReference type="NCBI Taxonomy" id="579446"/>
    <lineage>
        <taxon>Bacteria</taxon>
        <taxon>Bacillati</taxon>
        <taxon>Actinomycetota</taxon>
        <taxon>Actinomycetes</taxon>
        <taxon>Micrococcales</taxon>
        <taxon>Promicromonosporaceae</taxon>
        <taxon>Isoptericola</taxon>
    </lineage>
</organism>
<dbReference type="Gene3D" id="3.40.50.1820">
    <property type="entry name" value="alpha/beta hydrolase"/>
    <property type="match status" value="1"/>
</dbReference>
<evidence type="ECO:0000313" key="2">
    <source>
        <dbReference type="EMBL" id="GAA4727421.1"/>
    </source>
</evidence>
<reference evidence="3" key="1">
    <citation type="journal article" date="2019" name="Int. J. Syst. Evol. Microbiol.">
        <title>The Global Catalogue of Microorganisms (GCM) 10K type strain sequencing project: providing services to taxonomists for standard genome sequencing and annotation.</title>
        <authorList>
            <consortium name="The Broad Institute Genomics Platform"/>
            <consortium name="The Broad Institute Genome Sequencing Center for Infectious Disease"/>
            <person name="Wu L."/>
            <person name="Ma J."/>
        </authorList>
    </citation>
    <scope>NUCLEOTIDE SEQUENCE [LARGE SCALE GENOMIC DNA]</scope>
    <source>
        <strain evidence="3">JCM 18063</strain>
    </source>
</reference>
<feature type="domain" description="Serine aminopeptidase S33" evidence="1">
    <location>
        <begin position="41"/>
        <end position="199"/>
    </location>
</feature>
<evidence type="ECO:0000313" key="3">
    <source>
        <dbReference type="Proteomes" id="UP001500956"/>
    </source>
</evidence>
<protein>
    <submittedName>
        <fullName evidence="2">Alpha/beta hydrolase</fullName>
    </submittedName>
</protein>
<keyword evidence="3" id="KW-1185">Reference proteome</keyword>
<keyword evidence="2" id="KW-0378">Hydrolase</keyword>
<dbReference type="Pfam" id="PF12146">
    <property type="entry name" value="Hydrolase_4"/>
    <property type="match status" value="1"/>
</dbReference>
<name>A0ABP8YGJ0_9MICO</name>
<accession>A0ABP8YGJ0</accession>
<dbReference type="SUPFAM" id="SSF53474">
    <property type="entry name" value="alpha/beta-Hydrolases"/>
    <property type="match status" value="1"/>
</dbReference>
<gene>
    <name evidence="2" type="ORF">GCM10023216_18050</name>
</gene>
<dbReference type="InterPro" id="IPR022742">
    <property type="entry name" value="Hydrolase_4"/>
</dbReference>